<dbReference type="GO" id="GO:0008104">
    <property type="term" value="P:intracellular protein localization"/>
    <property type="evidence" value="ECO:0007669"/>
    <property type="project" value="TreeGrafter"/>
</dbReference>
<dbReference type="AlphaFoldDB" id="A0A813R1Y6"/>
<evidence type="ECO:0000259" key="14">
    <source>
        <dbReference type="Pfam" id="PF23361"/>
    </source>
</evidence>
<dbReference type="GO" id="GO:0005930">
    <property type="term" value="C:axoneme"/>
    <property type="evidence" value="ECO:0007669"/>
    <property type="project" value="TreeGrafter"/>
</dbReference>
<dbReference type="GO" id="GO:0016020">
    <property type="term" value="C:membrane"/>
    <property type="evidence" value="ECO:0007669"/>
    <property type="project" value="TreeGrafter"/>
</dbReference>
<dbReference type="InterPro" id="IPR056334">
    <property type="entry name" value="BBS7_GAE_dom"/>
</dbReference>
<keyword evidence="5" id="KW-0413">Isomerase</keyword>
<feature type="domain" description="BBS7 helical hairpin" evidence="12">
    <location>
        <begin position="944"/>
        <end position="1028"/>
    </location>
</feature>
<organism evidence="16 18">
    <name type="scientific">Didymodactylos carnosus</name>
    <dbReference type="NCBI Taxonomy" id="1234261"/>
    <lineage>
        <taxon>Eukaryota</taxon>
        <taxon>Metazoa</taxon>
        <taxon>Spiralia</taxon>
        <taxon>Gnathifera</taxon>
        <taxon>Rotifera</taxon>
        <taxon>Eurotatoria</taxon>
        <taxon>Bdelloidea</taxon>
        <taxon>Philodinida</taxon>
        <taxon>Philodinidae</taxon>
        <taxon>Didymodactylos</taxon>
    </lineage>
</organism>
<dbReference type="OrthoDB" id="414590at2759"/>
<evidence type="ECO:0000313" key="18">
    <source>
        <dbReference type="Proteomes" id="UP000663829"/>
    </source>
</evidence>
<keyword evidence="18" id="KW-1185">Reference proteome</keyword>
<dbReference type="GO" id="GO:0034464">
    <property type="term" value="C:BBSome"/>
    <property type="evidence" value="ECO:0007669"/>
    <property type="project" value="TreeGrafter"/>
</dbReference>
<protein>
    <recommendedName>
        <fullName evidence="4">N-acylglucosamine 2-epimerase</fullName>
        <ecNumber evidence="3">5.1.3.8</ecNumber>
    </recommendedName>
    <alternativeName>
        <fullName evidence="8">GlcNAc 2-epimerase</fullName>
    </alternativeName>
    <alternativeName>
        <fullName evidence="6">N-acetyl-D-glucosamine 2-epimerase</fullName>
    </alternativeName>
    <alternativeName>
        <fullName evidence="7">Renin-binding protein</fullName>
    </alternativeName>
</protein>
<dbReference type="EMBL" id="CAJNOQ010000227">
    <property type="protein sequence ID" value="CAF0774849.1"/>
    <property type="molecule type" value="Genomic_DNA"/>
</dbReference>
<dbReference type="GO" id="GO:0060271">
    <property type="term" value="P:cilium assembly"/>
    <property type="evidence" value="ECO:0007669"/>
    <property type="project" value="TreeGrafter"/>
</dbReference>
<evidence type="ECO:0000256" key="11">
    <source>
        <dbReference type="SAM" id="Coils"/>
    </source>
</evidence>
<dbReference type="InterPro" id="IPR036322">
    <property type="entry name" value="WD40_repeat_dom_sf"/>
</dbReference>
<dbReference type="GO" id="GO:0036064">
    <property type="term" value="C:ciliary basal body"/>
    <property type="evidence" value="ECO:0007669"/>
    <property type="project" value="TreeGrafter"/>
</dbReference>
<dbReference type="GO" id="GO:0005975">
    <property type="term" value="P:carbohydrate metabolic process"/>
    <property type="evidence" value="ECO:0007669"/>
    <property type="project" value="InterPro"/>
</dbReference>
<dbReference type="Pfam" id="PF23361">
    <property type="entry name" value="BBS7_pf"/>
    <property type="match status" value="1"/>
</dbReference>
<dbReference type="PANTHER" id="PTHR16074:SF4">
    <property type="entry name" value="BARDET-BIEDL SYNDROME 7 PROTEIN"/>
    <property type="match status" value="1"/>
</dbReference>
<evidence type="ECO:0000256" key="9">
    <source>
        <dbReference type="ARBA" id="ARBA00034243"/>
    </source>
</evidence>
<evidence type="ECO:0000256" key="8">
    <source>
        <dbReference type="ARBA" id="ARBA00033215"/>
    </source>
</evidence>
<sequence length="1031" mass="118732">MRLLLRDNQKKDTQKIVVGESNGTVQLFSIKKKEAAPSFKTPPGKRIRRVELGGKPGEVSDRIFVAADSEVRGYTKKGKQFYAFDTNVVVPIQSMSIFGSNLYSCTDTTYTHYVESKEVDTLTLTAKINDIIILPTVIQPVPVLACQDRLLRIINKSSVSYETELPEDSTIKIFLCTFAGPTKTELIYGTSDGRLGQLEIGSLNASSKWEIANPKHLSAVSAIDFYDIIGDGVPDMIVSREDGAIEVYNFETAADEPLLKYSYNGSESITNIEGGVVGNPDYEELVCCTYQGWLFGMTSEPLQNELGGEVVLGKDDDLKQKIDDLKQEVDELQRQLAKTRERYQDTIKQNSKALSTVREFRVTDRFELNRDDATYNLALESELPIDNVLLQCDVILDILNVEKNSAVMSFSACDPKDNNAVLVTYRCQANTTRLEMHIRTIEGHYGTLQLYITSKIQPKCSMLKRHIIKPLSLHQRSNQPIDNTKKMNTMKIVGSFSYAEVHSWIQFCLSDVPERPPVDKENRLAYTNIFLQTQLELETKTTDEIINFSKWSQYYKNLLLNNVIPFWIKYSIDEEYGGYFTCINRDGQVFDKDKFIWLQARQVWMFAKLYQDKDIDDKNLKSKWLDVALHGANFLEKYGRNLQNQQWYFSLTQDGQPLIETYNIFSSVFASMAFGQLAKIYSDINDDNEKFQHYKRIALDTFHDIEQRRSNPKGLFEKSCLTSPRKLKSFALPMMLCNLAMELEHIIDKEKIVDLTKQCINEIINEFRQNDSGLILEYINADGSGQCDSFEGRLINPGHGIEAMWFLLDIAEQQNNSELSKICIDTTLKILDYSWDKQYNGIYYFLDIKGYPPQQLEWDQKLWWVHLETLIALTKAYDHDPTNKQILIWLNRVQTYTLKHFVDDEQYGEMFGYLNRRGEILLPLKGGKWKGCYHVPRACYLCWKELVMDNSDSNILTPEHQEVLDNADRYSEQYKLTPVHLNRLCSMVADLYIDKHKFKGVNVKAKLPALFEKLNQTFSNPESFVEFFNAF</sequence>
<dbReference type="FunFam" id="1.50.10.10:FF:000021">
    <property type="entry name" value="N-acylglucosamine 2-epimerase"/>
    <property type="match status" value="1"/>
</dbReference>
<evidence type="ECO:0000256" key="2">
    <source>
        <dbReference type="ARBA" id="ARBA00008558"/>
    </source>
</evidence>
<dbReference type="GO" id="GO:0019262">
    <property type="term" value="P:N-acetylneuraminate catabolic process"/>
    <property type="evidence" value="ECO:0007669"/>
    <property type="project" value="UniProtKB-UniPathway"/>
</dbReference>
<dbReference type="Pfam" id="PF23349">
    <property type="entry name" value="BBS7_hp"/>
    <property type="match status" value="1"/>
</dbReference>
<dbReference type="InterPro" id="IPR008928">
    <property type="entry name" value="6-hairpin_glycosidase_sf"/>
</dbReference>
<dbReference type="InterPro" id="IPR034116">
    <property type="entry name" value="AGE_dom"/>
</dbReference>
<dbReference type="Pfam" id="PF23743">
    <property type="entry name" value="Beta-prop_BBS7"/>
    <property type="match status" value="1"/>
</dbReference>
<dbReference type="CDD" id="cd00249">
    <property type="entry name" value="AGE"/>
    <property type="match status" value="1"/>
</dbReference>
<evidence type="ECO:0000313" key="16">
    <source>
        <dbReference type="EMBL" id="CAF0774849.1"/>
    </source>
</evidence>
<dbReference type="EC" id="5.1.3.8" evidence="3"/>
<evidence type="ECO:0000256" key="7">
    <source>
        <dbReference type="ARBA" id="ARBA00031909"/>
    </source>
</evidence>
<reference evidence="16" key="1">
    <citation type="submission" date="2021-02" db="EMBL/GenBank/DDBJ databases">
        <authorList>
            <person name="Nowell W R."/>
        </authorList>
    </citation>
    <scope>NUCLEOTIDE SEQUENCE</scope>
</reference>
<dbReference type="SUPFAM" id="SSF50978">
    <property type="entry name" value="WD40 repeat-like"/>
    <property type="match status" value="1"/>
</dbReference>
<evidence type="ECO:0000259" key="12">
    <source>
        <dbReference type="Pfam" id="PF23349"/>
    </source>
</evidence>
<evidence type="ECO:0000256" key="1">
    <source>
        <dbReference type="ARBA" id="ARBA00004878"/>
    </source>
</evidence>
<dbReference type="Gene3D" id="1.50.10.10">
    <property type="match status" value="1"/>
</dbReference>
<comment type="catalytic activity">
    <reaction evidence="9">
        <text>an N-acyl-D-glucosamine = an N-acyl-D-mannosamine</text>
        <dbReference type="Rhea" id="RHEA:19033"/>
        <dbReference type="ChEBI" id="CHEBI:16062"/>
        <dbReference type="ChEBI" id="CHEBI:17274"/>
        <dbReference type="EC" id="5.1.3.8"/>
    </reaction>
    <physiologicalReaction direction="left-to-right" evidence="9">
        <dbReference type="Rhea" id="RHEA:19034"/>
    </physiologicalReaction>
    <physiologicalReaction direction="right-to-left" evidence="9">
        <dbReference type="Rhea" id="RHEA:19035"/>
    </physiologicalReaction>
</comment>
<name>A0A813R1Y6_9BILA</name>
<evidence type="ECO:0000259" key="13">
    <source>
        <dbReference type="Pfam" id="PF23360"/>
    </source>
</evidence>
<gene>
    <name evidence="16" type="ORF">GPM918_LOCUS2134</name>
    <name evidence="17" type="ORF">SRO942_LOCUS2134</name>
</gene>
<evidence type="ECO:0000313" key="17">
    <source>
        <dbReference type="EMBL" id="CAF3557328.1"/>
    </source>
</evidence>
<accession>A0A813R1Y6</accession>
<comment type="caution">
    <text evidence="16">The sequence shown here is derived from an EMBL/GenBank/DDBJ whole genome shotgun (WGS) entry which is preliminary data.</text>
</comment>
<feature type="domain" description="BBS7 beta-propeller" evidence="15">
    <location>
        <begin position="1"/>
        <end position="299"/>
    </location>
</feature>
<dbReference type="PANTHER" id="PTHR16074">
    <property type="entry name" value="BARDET-BIEDL SYNDROME 7 PROTEIN"/>
    <property type="match status" value="1"/>
</dbReference>
<dbReference type="InterPro" id="IPR010819">
    <property type="entry name" value="AGE/CE"/>
</dbReference>
<dbReference type="InterPro" id="IPR012341">
    <property type="entry name" value="6hp_glycosidase-like_sf"/>
</dbReference>
<comment type="pathway">
    <text evidence="1">Amino-sugar metabolism; N-acetylneuraminate degradation.</text>
</comment>
<feature type="coiled-coil region" evidence="11">
    <location>
        <begin position="315"/>
        <end position="349"/>
    </location>
</feature>
<feature type="domain" description="BBS7 GAE" evidence="13">
    <location>
        <begin position="360"/>
        <end position="465"/>
    </location>
</feature>
<comment type="subunit">
    <text evidence="10">Homodimer. Forms a heterodimer with renin and inhibits its activity.</text>
</comment>
<dbReference type="Proteomes" id="UP000681722">
    <property type="component" value="Unassembled WGS sequence"/>
</dbReference>
<dbReference type="InterPro" id="IPR056335">
    <property type="entry name" value="BBS7_hairpin"/>
</dbReference>
<dbReference type="Proteomes" id="UP000663829">
    <property type="component" value="Unassembled WGS sequence"/>
</dbReference>
<evidence type="ECO:0000259" key="15">
    <source>
        <dbReference type="Pfam" id="PF23743"/>
    </source>
</evidence>
<dbReference type="Pfam" id="PF07221">
    <property type="entry name" value="GlcNAc_2-epim"/>
    <property type="match status" value="1"/>
</dbReference>
<dbReference type="Pfam" id="PF23360">
    <property type="entry name" value="BBS7_GAE"/>
    <property type="match status" value="1"/>
</dbReference>
<dbReference type="EMBL" id="CAJOBC010000227">
    <property type="protein sequence ID" value="CAF3557328.1"/>
    <property type="molecule type" value="Genomic_DNA"/>
</dbReference>
<proteinExistence type="inferred from homology"/>
<evidence type="ECO:0000256" key="10">
    <source>
        <dbReference type="ARBA" id="ARBA00046544"/>
    </source>
</evidence>
<keyword evidence="11" id="KW-0175">Coiled coil</keyword>
<feature type="domain" description="BBS7 platform" evidence="14">
    <location>
        <begin position="474"/>
        <end position="544"/>
    </location>
</feature>
<dbReference type="InterPro" id="IPR015943">
    <property type="entry name" value="WD40/YVTN_repeat-like_dom_sf"/>
</dbReference>
<evidence type="ECO:0000256" key="6">
    <source>
        <dbReference type="ARBA" id="ARBA00031608"/>
    </source>
</evidence>
<dbReference type="Gene3D" id="2.130.10.10">
    <property type="entry name" value="YVTN repeat-like/Quinoprotein amine dehydrogenase"/>
    <property type="match status" value="1"/>
</dbReference>
<comment type="similarity">
    <text evidence="2">Belongs to the N-acylglucosamine 2-epimerase family.</text>
</comment>
<dbReference type="InterPro" id="IPR056333">
    <property type="entry name" value="BBS7_pf_dom"/>
</dbReference>
<evidence type="ECO:0000256" key="3">
    <source>
        <dbReference type="ARBA" id="ARBA00013176"/>
    </source>
</evidence>
<dbReference type="UniPathway" id="UPA00629"/>
<dbReference type="GO" id="GO:0050121">
    <property type="term" value="F:N-acylglucosamine 2-epimerase activity"/>
    <property type="evidence" value="ECO:0007669"/>
    <property type="project" value="UniProtKB-EC"/>
</dbReference>
<dbReference type="SUPFAM" id="SSF48208">
    <property type="entry name" value="Six-hairpin glycosidases"/>
    <property type="match status" value="1"/>
</dbReference>
<evidence type="ECO:0000256" key="5">
    <source>
        <dbReference type="ARBA" id="ARBA00023235"/>
    </source>
</evidence>
<evidence type="ECO:0000256" key="4">
    <source>
        <dbReference type="ARBA" id="ARBA00014959"/>
    </source>
</evidence>
<dbReference type="InterPro" id="IPR056332">
    <property type="entry name" value="Beta-prop_BBS7"/>
</dbReference>